<dbReference type="Proteomes" id="UP000298030">
    <property type="component" value="Unassembled WGS sequence"/>
</dbReference>
<dbReference type="GO" id="GO:0005525">
    <property type="term" value="F:GTP binding"/>
    <property type="evidence" value="ECO:0007669"/>
    <property type="project" value="UniProtKB-KW"/>
</dbReference>
<dbReference type="Pfam" id="PF00350">
    <property type="entry name" value="Dynamin_N"/>
    <property type="match status" value="1"/>
</dbReference>
<dbReference type="PANTHER" id="PTHR10465">
    <property type="entry name" value="TRANSMEMBRANE GTPASE FZO1"/>
    <property type="match status" value="1"/>
</dbReference>
<evidence type="ECO:0000256" key="4">
    <source>
        <dbReference type="ARBA" id="ARBA00022787"/>
    </source>
</evidence>
<keyword evidence="6" id="KW-1133">Transmembrane helix</keyword>
<feature type="region of interest" description="Disordered" evidence="13">
    <location>
        <begin position="1"/>
        <end position="20"/>
    </location>
</feature>
<dbReference type="PANTHER" id="PTHR10465:SF0">
    <property type="entry name" value="SARCALUMENIN"/>
    <property type="match status" value="1"/>
</dbReference>
<dbReference type="PROSITE" id="PS51718">
    <property type="entry name" value="G_DYNAMIN_2"/>
    <property type="match status" value="1"/>
</dbReference>
<evidence type="ECO:0000256" key="11">
    <source>
        <dbReference type="ARBA" id="ARBA00048548"/>
    </source>
</evidence>
<evidence type="ECO:0000256" key="12">
    <source>
        <dbReference type="SAM" id="Coils"/>
    </source>
</evidence>
<evidence type="ECO:0000256" key="13">
    <source>
        <dbReference type="SAM" id="MobiDB-lite"/>
    </source>
</evidence>
<reference evidence="15 16" key="1">
    <citation type="journal article" date="2019" name="Nat. Ecol. Evol.">
        <title>Megaphylogeny resolves global patterns of mushroom evolution.</title>
        <authorList>
            <person name="Varga T."/>
            <person name="Krizsan K."/>
            <person name="Foldi C."/>
            <person name="Dima B."/>
            <person name="Sanchez-Garcia M."/>
            <person name="Sanchez-Ramirez S."/>
            <person name="Szollosi G.J."/>
            <person name="Szarkandi J.G."/>
            <person name="Papp V."/>
            <person name="Albert L."/>
            <person name="Andreopoulos W."/>
            <person name="Angelini C."/>
            <person name="Antonin V."/>
            <person name="Barry K.W."/>
            <person name="Bougher N.L."/>
            <person name="Buchanan P."/>
            <person name="Buyck B."/>
            <person name="Bense V."/>
            <person name="Catcheside P."/>
            <person name="Chovatia M."/>
            <person name="Cooper J."/>
            <person name="Damon W."/>
            <person name="Desjardin D."/>
            <person name="Finy P."/>
            <person name="Geml J."/>
            <person name="Haridas S."/>
            <person name="Hughes K."/>
            <person name="Justo A."/>
            <person name="Karasinski D."/>
            <person name="Kautmanova I."/>
            <person name="Kiss B."/>
            <person name="Kocsube S."/>
            <person name="Kotiranta H."/>
            <person name="LaButti K.M."/>
            <person name="Lechner B.E."/>
            <person name="Liimatainen K."/>
            <person name="Lipzen A."/>
            <person name="Lukacs Z."/>
            <person name="Mihaltcheva S."/>
            <person name="Morgado L.N."/>
            <person name="Niskanen T."/>
            <person name="Noordeloos M.E."/>
            <person name="Ohm R.A."/>
            <person name="Ortiz-Santana B."/>
            <person name="Ovrebo C."/>
            <person name="Racz N."/>
            <person name="Riley R."/>
            <person name="Savchenko A."/>
            <person name="Shiryaev A."/>
            <person name="Soop K."/>
            <person name="Spirin V."/>
            <person name="Szebenyi C."/>
            <person name="Tomsovsky M."/>
            <person name="Tulloss R.E."/>
            <person name="Uehling J."/>
            <person name="Grigoriev I.V."/>
            <person name="Vagvolgyi C."/>
            <person name="Papp T."/>
            <person name="Martin F.M."/>
            <person name="Miettinen O."/>
            <person name="Hibbett D.S."/>
            <person name="Nagy L.G."/>
        </authorList>
    </citation>
    <scope>NUCLEOTIDE SEQUENCE [LARGE SCALE GENOMIC DNA]</scope>
    <source>
        <strain evidence="15 16">FP101781</strain>
    </source>
</reference>
<dbReference type="FunFam" id="3.40.50.300:FF:000638">
    <property type="entry name" value="Transmembrane GTPase Fzo1, putative"/>
    <property type="match status" value="1"/>
</dbReference>
<evidence type="ECO:0000256" key="5">
    <source>
        <dbReference type="ARBA" id="ARBA00022801"/>
    </source>
</evidence>
<dbReference type="OrthoDB" id="9984778at2759"/>
<keyword evidence="5" id="KW-0378">Hydrolase</keyword>
<dbReference type="GO" id="GO:0051646">
    <property type="term" value="P:mitochondrion localization"/>
    <property type="evidence" value="ECO:0007669"/>
    <property type="project" value="TreeGrafter"/>
</dbReference>
<dbReference type="SUPFAM" id="SSF52540">
    <property type="entry name" value="P-loop containing nucleoside triphosphate hydrolases"/>
    <property type="match status" value="1"/>
</dbReference>
<feature type="compositionally biased region" description="Low complexity" evidence="13">
    <location>
        <begin position="76"/>
        <end position="88"/>
    </location>
</feature>
<feature type="domain" description="Dynamin-type G" evidence="14">
    <location>
        <begin position="220"/>
        <end position="496"/>
    </location>
</feature>
<dbReference type="STRING" id="71717.A0A4Y7SLY6"/>
<sequence>MESTSTATSPTLSNFSDGGAEHLNLKGEDVQEIFIENKDRLVNAIDATKSILNAIRNFNKDDWVVRYPQLKDSEPEPAAETGEAASESVPSLSTPPRRKSQRRSLSFADDPTFETEVIVEGPRISLSRSTSLPVIHDGVESECMPSCDDAAAEKEADSVRLIPSSDFNVLRLDLKLGAHSSSSSAASLVSQLEKASIANLLDDRIGSSLSHIEKLRLRVEDTSSKVLVTGDLNAGKSTFVNALLRREVMPVDQQPCTTAFCEVHDAAENNGVEEAHILKEGATYDIADDSTFARASLEALEDIVGDNEHKAPHEQSMVKLYLADTRAPSESLLNNGVVDISLIDAPGLNRDSLKTTAVFARQEEIDVVVFVVSAENHFTLSAREFLQNASNEKAYLFIVVNKFAGIKHKERCRRAVLDQIRQLSPGTYDDAEDLVHFVDSAAALQPYTANPAFDDLESALRSFVLVKRSKSKLQPVSTYLSNLLGDIELLARTNIIVADVELERAQEDLSAKRPVLDQLKKSKDVLENEIEQVEEDNTTKASETTKSMLSKAIERVGQGKLGVDVPTISMPAYPGLLGIWDYARDVRRAMLASIDDAVRMAEDQARGITKGGVDKIKDLGELHLPADAEKNTRVFMPEAMFRATRKGHRGTKSRRSSTSYSNIGGAIVAGGLHGLGIGLAQRHDLLETTFFDLFDVNHQWFVHFGDAKSVSDDTDAMAPSALSVVSVGLGALTMVGGQALGARAMLEGIVRVSDLLSNETARKWAAPVVGAFALGATAYLILELPSSIPRTVGRRVKASIVKGDGSEVPVSFVDAHATRVGKETRKVLRLAGWDLRGRFTKSMDDSTKEVKTAEEAESKAKKAGEWFGEIAEKAVGVKETVVLAA</sequence>
<dbReference type="GO" id="GO:0008053">
    <property type="term" value="P:mitochondrial fusion"/>
    <property type="evidence" value="ECO:0007669"/>
    <property type="project" value="TreeGrafter"/>
</dbReference>
<evidence type="ECO:0000256" key="9">
    <source>
        <dbReference type="ARBA" id="ARBA00023134"/>
    </source>
</evidence>
<evidence type="ECO:0000256" key="6">
    <source>
        <dbReference type="ARBA" id="ARBA00022989"/>
    </source>
</evidence>
<keyword evidence="7 12" id="KW-0175">Coiled coil</keyword>
<feature type="compositionally biased region" description="Polar residues" evidence="13">
    <location>
        <begin position="1"/>
        <end position="16"/>
    </location>
</feature>
<keyword evidence="10" id="KW-0472">Membrane</keyword>
<name>A0A4Y7SLY6_COPMI</name>
<dbReference type="AlphaFoldDB" id="A0A4Y7SLY6"/>
<comment type="caution">
    <text evidence="15">The sequence shown here is derived from an EMBL/GenBank/DDBJ whole genome shotgun (WGS) entry which is preliminary data.</text>
</comment>
<evidence type="ECO:0000256" key="8">
    <source>
        <dbReference type="ARBA" id="ARBA00023128"/>
    </source>
</evidence>
<evidence type="ECO:0000256" key="1">
    <source>
        <dbReference type="ARBA" id="ARBA00004374"/>
    </source>
</evidence>
<keyword evidence="4" id="KW-1000">Mitochondrion outer membrane</keyword>
<dbReference type="Gene3D" id="3.40.50.300">
    <property type="entry name" value="P-loop containing nucleotide triphosphate hydrolases"/>
    <property type="match status" value="1"/>
</dbReference>
<gene>
    <name evidence="15" type="ORF">FA13DRAFT_1640838</name>
</gene>
<evidence type="ECO:0000256" key="2">
    <source>
        <dbReference type="ARBA" id="ARBA00022692"/>
    </source>
</evidence>
<evidence type="ECO:0000256" key="10">
    <source>
        <dbReference type="ARBA" id="ARBA00023136"/>
    </source>
</evidence>
<evidence type="ECO:0000313" key="15">
    <source>
        <dbReference type="EMBL" id="TEB22772.1"/>
    </source>
</evidence>
<keyword evidence="8" id="KW-0496">Mitochondrion</keyword>
<evidence type="ECO:0000313" key="16">
    <source>
        <dbReference type="Proteomes" id="UP000298030"/>
    </source>
</evidence>
<dbReference type="GO" id="GO:0003924">
    <property type="term" value="F:GTPase activity"/>
    <property type="evidence" value="ECO:0007669"/>
    <property type="project" value="InterPro"/>
</dbReference>
<dbReference type="InterPro" id="IPR027094">
    <property type="entry name" value="Mitofusin_fam"/>
</dbReference>
<protein>
    <submittedName>
        <fullName evidence="15">Transmembrane GTPase fzo1</fullName>
    </submittedName>
</protein>
<evidence type="ECO:0000256" key="7">
    <source>
        <dbReference type="ARBA" id="ARBA00023054"/>
    </source>
</evidence>
<organism evidence="15 16">
    <name type="scientific">Coprinellus micaceus</name>
    <name type="common">Glistening ink-cap mushroom</name>
    <name type="synonym">Coprinus micaceus</name>
    <dbReference type="NCBI Taxonomy" id="71717"/>
    <lineage>
        <taxon>Eukaryota</taxon>
        <taxon>Fungi</taxon>
        <taxon>Dikarya</taxon>
        <taxon>Basidiomycota</taxon>
        <taxon>Agaricomycotina</taxon>
        <taxon>Agaricomycetes</taxon>
        <taxon>Agaricomycetidae</taxon>
        <taxon>Agaricales</taxon>
        <taxon>Agaricineae</taxon>
        <taxon>Psathyrellaceae</taxon>
        <taxon>Coprinellus</taxon>
    </lineage>
</organism>
<comment type="catalytic activity">
    <reaction evidence="11">
        <text>GTP + H2O = GDP + phosphate + H(+)</text>
        <dbReference type="Rhea" id="RHEA:19669"/>
        <dbReference type="ChEBI" id="CHEBI:15377"/>
        <dbReference type="ChEBI" id="CHEBI:15378"/>
        <dbReference type="ChEBI" id="CHEBI:37565"/>
        <dbReference type="ChEBI" id="CHEBI:43474"/>
        <dbReference type="ChEBI" id="CHEBI:58189"/>
    </reaction>
</comment>
<keyword evidence="3" id="KW-0547">Nucleotide-binding</keyword>
<comment type="subcellular location">
    <subcellularLocation>
        <location evidence="1">Mitochondrion outer membrane</location>
        <topology evidence="1">Multi-pass membrane protein</topology>
    </subcellularLocation>
</comment>
<dbReference type="InterPro" id="IPR045063">
    <property type="entry name" value="Dynamin_N"/>
</dbReference>
<keyword evidence="9" id="KW-0342">GTP-binding</keyword>
<dbReference type="InterPro" id="IPR030381">
    <property type="entry name" value="G_DYNAMIN_dom"/>
</dbReference>
<keyword evidence="16" id="KW-1185">Reference proteome</keyword>
<proteinExistence type="predicted"/>
<dbReference type="InterPro" id="IPR027417">
    <property type="entry name" value="P-loop_NTPase"/>
</dbReference>
<evidence type="ECO:0000259" key="14">
    <source>
        <dbReference type="PROSITE" id="PS51718"/>
    </source>
</evidence>
<dbReference type="GO" id="GO:0005741">
    <property type="term" value="C:mitochondrial outer membrane"/>
    <property type="evidence" value="ECO:0007669"/>
    <property type="project" value="UniProtKB-SubCell"/>
</dbReference>
<keyword evidence="2 15" id="KW-0812">Transmembrane</keyword>
<accession>A0A4Y7SLY6</accession>
<feature type="region of interest" description="Disordered" evidence="13">
    <location>
        <begin position="72"/>
        <end position="107"/>
    </location>
</feature>
<dbReference type="EMBL" id="QPFP01000086">
    <property type="protein sequence ID" value="TEB22772.1"/>
    <property type="molecule type" value="Genomic_DNA"/>
</dbReference>
<feature type="coiled-coil region" evidence="12">
    <location>
        <begin position="516"/>
        <end position="543"/>
    </location>
</feature>
<evidence type="ECO:0000256" key="3">
    <source>
        <dbReference type="ARBA" id="ARBA00022741"/>
    </source>
</evidence>